<evidence type="ECO:0000256" key="1">
    <source>
        <dbReference type="SAM" id="MobiDB-lite"/>
    </source>
</evidence>
<evidence type="ECO:0000256" key="2">
    <source>
        <dbReference type="SAM" id="Phobius"/>
    </source>
</evidence>
<feature type="chain" id="PRO_5024337875" description="Immunoglobulin V-set domain-containing protein" evidence="3">
    <location>
        <begin position="16"/>
        <end position="257"/>
    </location>
</feature>
<keyword evidence="2" id="KW-0472">Membrane</keyword>
<feature type="compositionally biased region" description="Polar residues" evidence="1">
    <location>
        <begin position="199"/>
        <end position="211"/>
    </location>
</feature>
<keyword evidence="2" id="KW-0812">Transmembrane</keyword>
<feature type="signal peptide" evidence="3">
    <location>
        <begin position="1"/>
        <end position="15"/>
    </location>
</feature>
<reference evidence="4 5" key="1">
    <citation type="submission" date="2019-06" db="EMBL/GenBank/DDBJ databases">
        <title>A chromosome-scale genome assembly of the striped catfish, Pangasianodon hypophthalmus.</title>
        <authorList>
            <person name="Wen M."/>
            <person name="Zahm M."/>
            <person name="Roques C."/>
            <person name="Cabau C."/>
            <person name="Klopp C."/>
            <person name="Donnadieu C."/>
            <person name="Jouanno E."/>
            <person name="Avarre J.-C."/>
            <person name="Campet M."/>
            <person name="Ha T.T.T."/>
            <person name="Dugue R."/>
            <person name="Lampietro C."/>
            <person name="Louis A."/>
            <person name="Herpin A."/>
            <person name="Echchiki A."/>
            <person name="Berthelot C."/>
            <person name="Parey E."/>
            <person name="Roest-Crollius H."/>
            <person name="Braasch I."/>
            <person name="Postlethwait J."/>
            <person name="Bobe J."/>
            <person name="Montfort J."/>
            <person name="Bouchez O."/>
            <person name="Begum T."/>
            <person name="Schartl M."/>
            <person name="Guiguen Y."/>
        </authorList>
    </citation>
    <scope>NUCLEOTIDE SEQUENCE [LARGE SCALE GENOMIC DNA]</scope>
    <source>
        <strain evidence="4 5">Indonesia</strain>
        <tissue evidence="4">Blood</tissue>
    </source>
</reference>
<feature type="region of interest" description="Disordered" evidence="1">
    <location>
        <begin position="199"/>
        <end position="257"/>
    </location>
</feature>
<sequence length="257" mass="28815">MDHLLLLVLMPAVLAGESIIGNGTTTESTPAHNVTSSIPTCAPTITNKPNIAAPPPAVGRIKVKWLKDNQCQGFIYFSLNYTRPEKYLCFNTDYIIKSNLGYELCEERRCGEFLGFKSQKPQKPQEWQGYTIYENLTGSDEKACTGIYVTCKDVESKELVVYKVITGLLLTLILAILLCRFAQPTYIAVRKRFSQKQQNRWIGPTQSQSVSYHRGKAGNPNNNTTKRQSYPGLERLSVNPSREPSSNRNSDYDSYGG</sequence>
<dbReference type="InterPro" id="IPR003566">
    <property type="entry name" value="Tcell_CD5"/>
</dbReference>
<dbReference type="OrthoDB" id="544868at2759"/>
<evidence type="ECO:0008006" key="6">
    <source>
        <dbReference type="Google" id="ProtNLM"/>
    </source>
</evidence>
<dbReference type="EMBL" id="VFJC01000004">
    <property type="protein sequence ID" value="KAB5581452.1"/>
    <property type="molecule type" value="Genomic_DNA"/>
</dbReference>
<accession>A0A5N5PPD5</accession>
<evidence type="ECO:0000313" key="4">
    <source>
        <dbReference type="EMBL" id="KAB5581452.1"/>
    </source>
</evidence>
<feature type="transmembrane region" description="Helical" evidence="2">
    <location>
        <begin position="160"/>
        <end position="182"/>
    </location>
</feature>
<comment type="caution">
    <text evidence="4">The sequence shown here is derived from an EMBL/GenBank/DDBJ whole genome shotgun (WGS) entry which is preliminary data.</text>
</comment>
<protein>
    <recommendedName>
        <fullName evidence="6">Immunoglobulin V-set domain-containing protein</fullName>
    </recommendedName>
</protein>
<feature type="compositionally biased region" description="Polar residues" evidence="1">
    <location>
        <begin position="219"/>
        <end position="228"/>
    </location>
</feature>
<proteinExistence type="predicted"/>
<feature type="compositionally biased region" description="Low complexity" evidence="1">
    <location>
        <begin position="237"/>
        <end position="249"/>
    </location>
</feature>
<dbReference type="PANTHER" id="PTHR47309">
    <property type="entry name" value="T-CELL SURFACE GLYCOPROTEIN CD5"/>
    <property type="match status" value="1"/>
</dbReference>
<dbReference type="PANTHER" id="PTHR47309:SF1">
    <property type="entry name" value="T-CELL SURFACE GLYCOPROTEIN CD5"/>
    <property type="match status" value="1"/>
</dbReference>
<gene>
    <name evidence="4" type="ORF">PHYPO_G00175930</name>
</gene>
<keyword evidence="2" id="KW-1133">Transmembrane helix</keyword>
<keyword evidence="3" id="KW-0732">Signal</keyword>
<dbReference type="AlphaFoldDB" id="A0A5N5PPD5"/>
<evidence type="ECO:0000256" key="3">
    <source>
        <dbReference type="SAM" id="SignalP"/>
    </source>
</evidence>
<organism evidence="4 5">
    <name type="scientific">Pangasianodon hypophthalmus</name>
    <name type="common">Striped catfish</name>
    <name type="synonym">Helicophagus hypophthalmus</name>
    <dbReference type="NCBI Taxonomy" id="310915"/>
    <lineage>
        <taxon>Eukaryota</taxon>
        <taxon>Metazoa</taxon>
        <taxon>Chordata</taxon>
        <taxon>Craniata</taxon>
        <taxon>Vertebrata</taxon>
        <taxon>Euteleostomi</taxon>
        <taxon>Actinopterygii</taxon>
        <taxon>Neopterygii</taxon>
        <taxon>Teleostei</taxon>
        <taxon>Ostariophysi</taxon>
        <taxon>Siluriformes</taxon>
        <taxon>Pangasiidae</taxon>
        <taxon>Pangasianodon</taxon>
    </lineage>
</organism>
<dbReference type="Proteomes" id="UP000327468">
    <property type="component" value="Chromosome 3"/>
</dbReference>
<dbReference type="GO" id="GO:0005886">
    <property type="term" value="C:plasma membrane"/>
    <property type="evidence" value="ECO:0007669"/>
    <property type="project" value="TreeGrafter"/>
</dbReference>
<dbReference type="GO" id="GO:0031295">
    <property type="term" value="P:T cell costimulation"/>
    <property type="evidence" value="ECO:0007669"/>
    <property type="project" value="TreeGrafter"/>
</dbReference>
<evidence type="ECO:0000313" key="5">
    <source>
        <dbReference type="Proteomes" id="UP000327468"/>
    </source>
</evidence>
<keyword evidence="5" id="KW-1185">Reference proteome</keyword>
<name>A0A5N5PPD5_PANHP</name>